<protein>
    <submittedName>
        <fullName evidence="1">Uncharacterized protein</fullName>
    </submittedName>
</protein>
<evidence type="ECO:0000313" key="2">
    <source>
        <dbReference type="Proteomes" id="UP000663848"/>
    </source>
</evidence>
<reference evidence="1" key="1">
    <citation type="submission" date="2021-02" db="EMBL/GenBank/DDBJ databases">
        <authorList>
            <person name="Nowell W R."/>
        </authorList>
    </citation>
    <scope>NUCLEOTIDE SEQUENCE</scope>
</reference>
<dbReference type="Proteomes" id="UP000663848">
    <property type="component" value="Unassembled WGS sequence"/>
</dbReference>
<dbReference type="EMBL" id="CAJOBR010008658">
    <property type="protein sequence ID" value="CAF4882411.1"/>
    <property type="molecule type" value="Genomic_DNA"/>
</dbReference>
<comment type="caution">
    <text evidence="1">The sequence shown here is derived from an EMBL/GenBank/DDBJ whole genome shotgun (WGS) entry which is preliminary data.</text>
</comment>
<evidence type="ECO:0000313" key="1">
    <source>
        <dbReference type="EMBL" id="CAF4882411.1"/>
    </source>
</evidence>
<dbReference type="AlphaFoldDB" id="A0A821TZ45"/>
<organism evidence="1 2">
    <name type="scientific">Rotaria socialis</name>
    <dbReference type="NCBI Taxonomy" id="392032"/>
    <lineage>
        <taxon>Eukaryota</taxon>
        <taxon>Metazoa</taxon>
        <taxon>Spiralia</taxon>
        <taxon>Gnathifera</taxon>
        <taxon>Rotifera</taxon>
        <taxon>Eurotatoria</taxon>
        <taxon>Bdelloidea</taxon>
        <taxon>Philodinida</taxon>
        <taxon>Philodinidae</taxon>
        <taxon>Rotaria</taxon>
    </lineage>
</organism>
<accession>A0A821TZ45</accession>
<proteinExistence type="predicted"/>
<sequence length="103" mass="11162">MNLNTLANVIGEDLSRSFELDMTNILVQPSTELNDRVEVETWISIDNDFVINETSALVASPFADFNSSIACSRVKPPFVICLIESSGKGAGVELAVVDTSIRV</sequence>
<gene>
    <name evidence="1" type="ORF">QYT958_LOCUS29458</name>
</gene>
<name>A0A821TZ45_9BILA</name>